<name>T1JKJ0_STRMM</name>
<proteinExistence type="predicted"/>
<sequence length="150" mass="17689">MHQAKRSKYNVLLENERSEMITKEALRVIARWPQMITFNISCANPSTADVDWPLYTRSDPTYVLLEGTKKEKRKGPRTRYCAFWNEFMPVLVNTRNHNTTLVTKDKPSDCPHDKLPQLQTTFNCQLKCRLSSFFSLLYLLFFVSYHLFCL</sequence>
<keyword evidence="1" id="KW-0812">Transmembrane</keyword>
<reference evidence="2" key="2">
    <citation type="submission" date="2015-02" db="UniProtKB">
        <authorList>
            <consortium name="EnsemblMetazoa"/>
        </authorList>
    </citation>
    <scope>IDENTIFICATION</scope>
</reference>
<evidence type="ECO:0000256" key="1">
    <source>
        <dbReference type="SAM" id="Phobius"/>
    </source>
</evidence>
<dbReference type="HOGENOM" id="CLU_1742819_0_0_1"/>
<dbReference type="InterPro" id="IPR029058">
    <property type="entry name" value="AB_hydrolase_fold"/>
</dbReference>
<feature type="transmembrane region" description="Helical" evidence="1">
    <location>
        <begin position="130"/>
        <end position="148"/>
    </location>
</feature>
<keyword evidence="3" id="KW-1185">Reference proteome</keyword>
<dbReference type="AlphaFoldDB" id="T1JKJ0"/>
<dbReference type="Gene3D" id="3.40.50.1820">
    <property type="entry name" value="alpha/beta hydrolase"/>
    <property type="match status" value="1"/>
</dbReference>
<reference evidence="3" key="1">
    <citation type="submission" date="2011-05" db="EMBL/GenBank/DDBJ databases">
        <authorList>
            <person name="Richards S.R."/>
            <person name="Qu J."/>
            <person name="Jiang H."/>
            <person name="Jhangiani S.N."/>
            <person name="Agravi P."/>
            <person name="Goodspeed R."/>
            <person name="Gross S."/>
            <person name="Mandapat C."/>
            <person name="Jackson L."/>
            <person name="Mathew T."/>
            <person name="Pu L."/>
            <person name="Thornton R."/>
            <person name="Saada N."/>
            <person name="Wilczek-Boney K.B."/>
            <person name="Lee S."/>
            <person name="Kovar C."/>
            <person name="Wu Y."/>
            <person name="Scherer S.E."/>
            <person name="Worley K.C."/>
            <person name="Muzny D.M."/>
            <person name="Gibbs R."/>
        </authorList>
    </citation>
    <scope>NUCLEOTIDE SEQUENCE</scope>
    <source>
        <strain evidence="3">Brora</strain>
    </source>
</reference>
<organism evidence="2 3">
    <name type="scientific">Strigamia maritima</name>
    <name type="common">European centipede</name>
    <name type="synonym">Geophilus maritimus</name>
    <dbReference type="NCBI Taxonomy" id="126957"/>
    <lineage>
        <taxon>Eukaryota</taxon>
        <taxon>Metazoa</taxon>
        <taxon>Ecdysozoa</taxon>
        <taxon>Arthropoda</taxon>
        <taxon>Myriapoda</taxon>
        <taxon>Chilopoda</taxon>
        <taxon>Pleurostigmophora</taxon>
        <taxon>Geophilomorpha</taxon>
        <taxon>Linotaeniidae</taxon>
        <taxon>Strigamia</taxon>
    </lineage>
</organism>
<keyword evidence="1" id="KW-0472">Membrane</keyword>
<evidence type="ECO:0000313" key="2">
    <source>
        <dbReference type="EnsemblMetazoa" id="SMAR014370-PA"/>
    </source>
</evidence>
<evidence type="ECO:0000313" key="3">
    <source>
        <dbReference type="Proteomes" id="UP000014500"/>
    </source>
</evidence>
<dbReference type="Proteomes" id="UP000014500">
    <property type="component" value="Unassembled WGS sequence"/>
</dbReference>
<accession>T1JKJ0</accession>
<protein>
    <submittedName>
        <fullName evidence="2">Uncharacterized protein</fullName>
    </submittedName>
</protein>
<keyword evidence="1" id="KW-1133">Transmembrane helix</keyword>
<dbReference type="EMBL" id="JH430009">
    <property type="status" value="NOT_ANNOTATED_CDS"/>
    <property type="molecule type" value="Genomic_DNA"/>
</dbReference>
<dbReference type="EnsemblMetazoa" id="SMAR014370-RA">
    <property type="protein sequence ID" value="SMAR014370-PA"/>
    <property type="gene ID" value="SMAR014370"/>
</dbReference>